<evidence type="ECO:0000256" key="2">
    <source>
        <dbReference type="ARBA" id="ARBA00023239"/>
    </source>
</evidence>
<dbReference type="Pfam" id="PF07286">
    <property type="entry name" value="D-Glu_cyclase"/>
    <property type="match status" value="1"/>
</dbReference>
<evidence type="ECO:0000313" key="5">
    <source>
        <dbReference type="Proteomes" id="UP000591131"/>
    </source>
</evidence>
<dbReference type="Proteomes" id="UP000591131">
    <property type="component" value="Unassembled WGS sequence"/>
</dbReference>
<organism evidence="4 5">
    <name type="scientific">Perkinsus chesapeaki</name>
    <name type="common">Clam parasite</name>
    <name type="synonym">Perkinsus andrewsi</name>
    <dbReference type="NCBI Taxonomy" id="330153"/>
    <lineage>
        <taxon>Eukaryota</taxon>
        <taxon>Sar</taxon>
        <taxon>Alveolata</taxon>
        <taxon>Perkinsozoa</taxon>
        <taxon>Perkinsea</taxon>
        <taxon>Perkinsida</taxon>
        <taxon>Perkinsidae</taxon>
        <taxon>Perkinsus</taxon>
    </lineage>
</organism>
<comment type="similarity">
    <text evidence="1">Belongs to the D-glutamate cyclase family.</text>
</comment>
<dbReference type="Gene3D" id="3.40.1640.10">
    <property type="entry name" value="PSTPO5379-like"/>
    <property type="match status" value="1"/>
</dbReference>
<gene>
    <name evidence="4" type="ORF">FOL47_003703</name>
</gene>
<dbReference type="InterPro" id="IPR009906">
    <property type="entry name" value="D-Glu_cyclase"/>
</dbReference>
<dbReference type="GO" id="GO:0047820">
    <property type="term" value="F:D-glutamate cyclase activity"/>
    <property type="evidence" value="ECO:0007669"/>
    <property type="project" value="TreeGrafter"/>
</dbReference>
<dbReference type="AlphaFoldDB" id="A0A7J6M6Q0"/>
<keyword evidence="2" id="KW-0456">Lyase</keyword>
<evidence type="ECO:0000256" key="3">
    <source>
        <dbReference type="SAM" id="Coils"/>
    </source>
</evidence>
<dbReference type="GO" id="GO:0006536">
    <property type="term" value="P:glutamate metabolic process"/>
    <property type="evidence" value="ECO:0007669"/>
    <property type="project" value="TreeGrafter"/>
</dbReference>
<dbReference type="SUPFAM" id="SSF160920">
    <property type="entry name" value="PSTPO5379-like"/>
    <property type="match status" value="1"/>
</dbReference>
<keyword evidence="3" id="KW-0175">Coiled coil</keyword>
<dbReference type="FunFam" id="3.30.2040.10:FF:000001">
    <property type="entry name" value="D-glutamate cyclase, mitochondrial"/>
    <property type="match status" value="1"/>
</dbReference>
<name>A0A7J6M6Q0_PERCH</name>
<proteinExistence type="inferred from homology"/>
<keyword evidence="5" id="KW-1185">Reference proteome</keyword>
<dbReference type="EMBL" id="JAAPAO010000217">
    <property type="protein sequence ID" value="KAF4667169.1"/>
    <property type="molecule type" value="Genomic_DNA"/>
</dbReference>
<dbReference type="InterPro" id="IPR038021">
    <property type="entry name" value="Putative_hydro-lyase"/>
</dbReference>
<dbReference type="OrthoDB" id="10262538at2759"/>
<evidence type="ECO:0000256" key="1">
    <source>
        <dbReference type="ARBA" id="ARBA00007896"/>
    </source>
</evidence>
<accession>A0A7J6M6Q0</accession>
<feature type="coiled-coil region" evidence="3">
    <location>
        <begin position="42"/>
        <end position="69"/>
    </location>
</feature>
<reference evidence="4 5" key="1">
    <citation type="submission" date="2020-04" db="EMBL/GenBank/DDBJ databases">
        <title>Perkinsus chesapeaki whole genome sequence.</title>
        <authorList>
            <person name="Bogema D.R."/>
        </authorList>
    </citation>
    <scope>NUCLEOTIDE SEQUENCE [LARGE SCALE GENOMIC DNA]</scope>
    <source>
        <strain evidence="4">ATCC PRA-425</strain>
    </source>
</reference>
<comment type="caution">
    <text evidence="4">The sequence shown here is derived from an EMBL/GenBank/DDBJ whole genome shotgun (WGS) entry which is preliminary data.</text>
</comment>
<dbReference type="PANTHER" id="PTHR32022:SF10">
    <property type="entry name" value="D-GLUTAMATE CYCLASE, MITOCHONDRIAL"/>
    <property type="match status" value="1"/>
</dbReference>
<dbReference type="Gene3D" id="3.30.2040.10">
    <property type="entry name" value="PSTPO5379-like domain"/>
    <property type="match status" value="1"/>
</dbReference>
<protein>
    <submittedName>
        <fullName evidence="4">Uncharacterized protein</fullName>
    </submittedName>
</protein>
<evidence type="ECO:0000313" key="4">
    <source>
        <dbReference type="EMBL" id="KAF4667169.1"/>
    </source>
</evidence>
<dbReference type="PANTHER" id="PTHR32022">
    <property type="entry name" value="D-GLUTAMATE CYCLASE, MITOCHONDRIAL"/>
    <property type="match status" value="1"/>
</dbReference>
<sequence length="353" mass="38848">MPSPLETWQFRTGYDGTLCDVTFDGKTEKWQYGDTKLYSPFKLDLEKAVERHNNVVKELRDRLSKSKVDVSEAVAFRDDCRAQKWTGPTSGKAPGHVQANLVILPSHYKDDFQSFCSLNPQACPLLETIDSTVDGQHHLRLRLVSTVVAPGADILTDLPKYVIHYNGESKEVLSAAAAADQSLPENVAATGLTGFIFGCSFSWEDKLAQAGVPPRHMVEGKNVAMYRTNIPNKVAGPFGGVLVVSMRPYKLNQISRVIEVTSKYPLAHGRPMHIGDGRMIGVDVTKPPDYGDRITLEKDDIYVFWCCGVTSATGALSAHPELLITHSPGHMLVLDITNDMLNGVGDFDNLISF</sequence>